<gene>
    <name evidence="3" type="ORF">JF922_01625</name>
</gene>
<proteinExistence type="predicted"/>
<dbReference type="AlphaFoldDB" id="A0A934K6S0"/>
<feature type="compositionally biased region" description="Basic and acidic residues" evidence="1">
    <location>
        <begin position="1"/>
        <end position="17"/>
    </location>
</feature>
<keyword evidence="4" id="KW-1185">Reference proteome</keyword>
<reference evidence="3" key="1">
    <citation type="submission" date="2020-10" db="EMBL/GenBank/DDBJ databases">
        <title>Ca. Dormibacterota MAGs.</title>
        <authorList>
            <person name="Montgomery K."/>
        </authorList>
    </citation>
    <scope>NUCLEOTIDE SEQUENCE [LARGE SCALE GENOMIC DNA]</scope>
    <source>
        <strain evidence="3">SC8812_S17_10</strain>
    </source>
</reference>
<feature type="compositionally biased region" description="Basic residues" evidence="1">
    <location>
        <begin position="18"/>
        <end position="31"/>
    </location>
</feature>
<feature type="domain" description="DUF4326" evidence="2">
    <location>
        <begin position="26"/>
        <end position="102"/>
    </location>
</feature>
<evidence type="ECO:0000256" key="1">
    <source>
        <dbReference type="SAM" id="MobiDB-lite"/>
    </source>
</evidence>
<organism evidence="3 4">
    <name type="scientific">Candidatus Nephthysia bennettiae</name>
    <dbReference type="NCBI Taxonomy" id="3127016"/>
    <lineage>
        <taxon>Bacteria</taxon>
        <taxon>Bacillati</taxon>
        <taxon>Candidatus Dormiibacterota</taxon>
        <taxon>Candidatus Dormibacteria</taxon>
        <taxon>Candidatus Dormibacterales</taxon>
        <taxon>Candidatus Dormibacteraceae</taxon>
        <taxon>Candidatus Nephthysia</taxon>
    </lineage>
</organism>
<evidence type="ECO:0000259" key="2">
    <source>
        <dbReference type="Pfam" id="PF14216"/>
    </source>
</evidence>
<comment type="caution">
    <text evidence="3">The sequence shown here is derived from an EMBL/GenBank/DDBJ whole genome shotgun (WGS) entry which is preliminary data.</text>
</comment>
<feature type="region of interest" description="Disordered" evidence="1">
    <location>
        <begin position="1"/>
        <end position="42"/>
    </location>
</feature>
<dbReference type="Proteomes" id="UP000612893">
    <property type="component" value="Unassembled WGS sequence"/>
</dbReference>
<evidence type="ECO:0000313" key="3">
    <source>
        <dbReference type="EMBL" id="MBJ7596775.1"/>
    </source>
</evidence>
<accession>A0A934K6S0</accession>
<dbReference type="InterPro" id="IPR025475">
    <property type="entry name" value="DUF4326"/>
</dbReference>
<name>A0A934K6S0_9BACT</name>
<protein>
    <submittedName>
        <fullName evidence="3">DUF4326 domain-containing protein</fullName>
    </submittedName>
</protein>
<dbReference type="Pfam" id="PF14216">
    <property type="entry name" value="DUF4326"/>
    <property type="match status" value="1"/>
</dbReference>
<sequence>MGSDREGGSNREEDRTSRPRRVQLRRSRGWRKPPNTVVVSRPSRWGNPYKVAVYGRPEAVRLYEEHLSQHPELVEAARRELRGKNLACWCAPGVECHADLLMAAANEDRPPGGDPTAATAPAL</sequence>
<dbReference type="EMBL" id="JAEKNR010000023">
    <property type="protein sequence ID" value="MBJ7596775.1"/>
    <property type="molecule type" value="Genomic_DNA"/>
</dbReference>
<evidence type="ECO:0000313" key="4">
    <source>
        <dbReference type="Proteomes" id="UP000612893"/>
    </source>
</evidence>